<protein>
    <submittedName>
        <fullName evidence="2">Uncharacterized protein</fullName>
    </submittedName>
</protein>
<sequence length="501" mass="53946">MNKGEVSTILALGIVTAGAFISLAISLLISKKPSLVSNPKAVSCLADQCVGAISCYPTGHFDANSGLTCCAAFTNCKNTGYSWATWGNSCSCTASTPTPTNTPAPTSIPTTTPPPSVCLTLDQTCDPAADNCCQPDLNCNSIVKKCIAPIIPLTPFATLIPSNTPTPPLNCIANGNNCSASAPCCSGYCQPSSGFCWPQPPLTSTPVSTPTTTPTPAIPPAQACKRGTETYSQNQTYCDEQNNVVKECLGSNQWQTIIPHPCGGKCTDDPTGHAYSCTSFSCEDLEVNGSNKLKVAFIPENWSSLQDFKEQARQAKERLRLTNLKPLVNKMNFYIVTDLSQKFHFNNAKGCNDVDHTKIYNVGQSACGADKSMVIDNPSYCEICGQAIIGLSAYVCHIGLSAVPHEFGHAIALLDDEYVYTWPITIPNPGVNCSDKKSSSSSTPCSKWKNTSNLGCYKGCTYDYWYRPTENSIMRYETEPEGLNFNAPSLKSWEDILNKYN</sequence>
<evidence type="ECO:0000256" key="1">
    <source>
        <dbReference type="SAM" id="Phobius"/>
    </source>
</evidence>
<feature type="transmembrane region" description="Helical" evidence="1">
    <location>
        <begin position="6"/>
        <end position="29"/>
    </location>
</feature>
<keyword evidence="1" id="KW-0812">Transmembrane</keyword>
<evidence type="ECO:0000313" key="3">
    <source>
        <dbReference type="Proteomes" id="UP000177208"/>
    </source>
</evidence>
<dbReference type="InterPro" id="IPR024079">
    <property type="entry name" value="MetalloPept_cat_dom_sf"/>
</dbReference>
<evidence type="ECO:0000313" key="2">
    <source>
        <dbReference type="EMBL" id="OGK15553.1"/>
    </source>
</evidence>
<dbReference type="EMBL" id="MFZG01000035">
    <property type="protein sequence ID" value="OGK15553.1"/>
    <property type="molecule type" value="Genomic_DNA"/>
</dbReference>
<proteinExistence type="predicted"/>
<name>A0A1F7G9F7_9BACT</name>
<dbReference type="Gene3D" id="3.40.390.10">
    <property type="entry name" value="Collagenase (Catalytic Domain)"/>
    <property type="match status" value="1"/>
</dbReference>
<dbReference type="Proteomes" id="UP000177208">
    <property type="component" value="Unassembled WGS sequence"/>
</dbReference>
<keyword evidence="1" id="KW-0472">Membrane</keyword>
<comment type="caution">
    <text evidence="2">The sequence shown here is derived from an EMBL/GenBank/DDBJ whole genome shotgun (WGS) entry which is preliminary data.</text>
</comment>
<accession>A0A1F7G9F7</accession>
<keyword evidence="1" id="KW-1133">Transmembrane helix</keyword>
<organism evidence="2 3">
    <name type="scientific">Candidatus Roizmanbacteria bacterium RIFCSPHIGHO2_01_FULL_39_12c</name>
    <dbReference type="NCBI Taxonomy" id="1802031"/>
    <lineage>
        <taxon>Bacteria</taxon>
        <taxon>Candidatus Roizmaniibacteriota</taxon>
    </lineage>
</organism>
<dbReference type="GO" id="GO:0008237">
    <property type="term" value="F:metallopeptidase activity"/>
    <property type="evidence" value="ECO:0007669"/>
    <property type="project" value="InterPro"/>
</dbReference>
<reference evidence="2 3" key="1">
    <citation type="journal article" date="2016" name="Nat. Commun.">
        <title>Thousands of microbial genomes shed light on interconnected biogeochemical processes in an aquifer system.</title>
        <authorList>
            <person name="Anantharaman K."/>
            <person name="Brown C.T."/>
            <person name="Hug L.A."/>
            <person name="Sharon I."/>
            <person name="Castelle C.J."/>
            <person name="Probst A.J."/>
            <person name="Thomas B.C."/>
            <person name="Singh A."/>
            <person name="Wilkins M.J."/>
            <person name="Karaoz U."/>
            <person name="Brodie E.L."/>
            <person name="Williams K.H."/>
            <person name="Hubbard S.S."/>
            <person name="Banfield J.F."/>
        </authorList>
    </citation>
    <scope>NUCLEOTIDE SEQUENCE [LARGE SCALE GENOMIC DNA]</scope>
</reference>
<gene>
    <name evidence="2" type="ORF">A2774_06040</name>
</gene>
<dbReference type="AlphaFoldDB" id="A0A1F7G9F7"/>